<dbReference type="PANTHER" id="PTHR31003:SF16">
    <property type="entry name" value="TRANSCRIPTION FACTOR HHO2"/>
    <property type="match status" value="1"/>
</dbReference>
<evidence type="ECO:0000259" key="8">
    <source>
        <dbReference type="PROSITE" id="PS51294"/>
    </source>
</evidence>
<protein>
    <recommendedName>
        <fullName evidence="8">HTH myb-type domain-containing protein</fullName>
    </recommendedName>
</protein>
<dbReference type="EMBL" id="JBJXBP010000006">
    <property type="protein sequence ID" value="KAL3824069.1"/>
    <property type="molecule type" value="Genomic_DNA"/>
</dbReference>
<evidence type="ECO:0000313" key="10">
    <source>
        <dbReference type="Proteomes" id="UP001634393"/>
    </source>
</evidence>
<evidence type="ECO:0000256" key="1">
    <source>
        <dbReference type="ARBA" id="ARBA00004123"/>
    </source>
</evidence>
<keyword evidence="2" id="KW-0805">Transcription regulation</keyword>
<dbReference type="InterPro" id="IPR001005">
    <property type="entry name" value="SANT/Myb"/>
</dbReference>
<accession>A0ABD3SHS0</accession>
<evidence type="ECO:0000256" key="5">
    <source>
        <dbReference type="ARBA" id="ARBA00023242"/>
    </source>
</evidence>
<keyword evidence="4" id="KW-0804">Transcription</keyword>
<evidence type="ECO:0000256" key="4">
    <source>
        <dbReference type="ARBA" id="ARBA00023163"/>
    </source>
</evidence>
<keyword evidence="10" id="KW-1185">Reference proteome</keyword>
<evidence type="ECO:0000256" key="2">
    <source>
        <dbReference type="ARBA" id="ARBA00023015"/>
    </source>
</evidence>
<dbReference type="NCBIfam" id="TIGR01557">
    <property type="entry name" value="myb_SHAQKYF"/>
    <property type="match status" value="1"/>
</dbReference>
<dbReference type="Gene3D" id="1.10.10.60">
    <property type="entry name" value="Homeodomain-like"/>
    <property type="match status" value="1"/>
</dbReference>
<evidence type="ECO:0000256" key="7">
    <source>
        <dbReference type="SAM" id="MobiDB-lite"/>
    </source>
</evidence>
<dbReference type="Pfam" id="PF00249">
    <property type="entry name" value="Myb_DNA-binding"/>
    <property type="match status" value="1"/>
</dbReference>
<evidence type="ECO:0000256" key="3">
    <source>
        <dbReference type="ARBA" id="ARBA00023125"/>
    </source>
</evidence>
<sequence>MMINRSEKLQIRDQEDYIHDLEEERRKIQVFQRELPLCLELITQAIETCKQQLSGKTTEFNLNGGQSECSEQTSNDVVPVFEEFIPIKKNDVSCNKDGKINGIIHNKNLKKSDWLKTAQLWNQTPDQPSKDDLPKKVSVVEVKSTISSSPTQVPEDKCVPPASTSSTVDTGGGGNENKEEEEKKEGRSQRKSRRCWSLELHERFLQALQQLGGSHVATPKQIREMMKIDGLTNDEVKSHLQVYLYFSIFQWFKNIDCTREDQIIQSTTTTTKTIHKHLTLWWLVEYGCHQNMLQWQLQPPRPWRLTVVQTLPEYTVQSLHGHHLSKENNIRYQT</sequence>
<feature type="region of interest" description="Disordered" evidence="7">
    <location>
        <begin position="144"/>
        <end position="192"/>
    </location>
</feature>
<proteinExistence type="predicted"/>
<organism evidence="9 10">
    <name type="scientific">Penstemon smallii</name>
    <dbReference type="NCBI Taxonomy" id="265156"/>
    <lineage>
        <taxon>Eukaryota</taxon>
        <taxon>Viridiplantae</taxon>
        <taxon>Streptophyta</taxon>
        <taxon>Embryophyta</taxon>
        <taxon>Tracheophyta</taxon>
        <taxon>Spermatophyta</taxon>
        <taxon>Magnoliopsida</taxon>
        <taxon>eudicotyledons</taxon>
        <taxon>Gunneridae</taxon>
        <taxon>Pentapetalae</taxon>
        <taxon>asterids</taxon>
        <taxon>lamiids</taxon>
        <taxon>Lamiales</taxon>
        <taxon>Plantaginaceae</taxon>
        <taxon>Cheloneae</taxon>
        <taxon>Penstemon</taxon>
    </lineage>
</organism>
<keyword evidence="5" id="KW-0539">Nucleus</keyword>
<dbReference type="Proteomes" id="UP001634393">
    <property type="component" value="Unassembled WGS sequence"/>
</dbReference>
<dbReference type="AlphaFoldDB" id="A0ABD3SHS0"/>
<dbReference type="InterPro" id="IPR058673">
    <property type="entry name" value="HHO5-like_N"/>
</dbReference>
<comment type="subcellular location">
    <subcellularLocation>
        <location evidence="1">Nucleus</location>
    </subcellularLocation>
</comment>
<dbReference type="InterPro" id="IPR009057">
    <property type="entry name" value="Homeodomain-like_sf"/>
</dbReference>
<dbReference type="SUPFAM" id="SSF46689">
    <property type="entry name" value="Homeodomain-like"/>
    <property type="match status" value="1"/>
</dbReference>
<feature type="domain" description="HTH myb-type" evidence="8">
    <location>
        <begin position="188"/>
        <end position="248"/>
    </location>
</feature>
<feature type="coiled-coil region" evidence="6">
    <location>
        <begin position="4"/>
        <end position="34"/>
    </location>
</feature>
<feature type="compositionally biased region" description="Basic and acidic residues" evidence="7">
    <location>
        <begin position="176"/>
        <end position="188"/>
    </location>
</feature>
<dbReference type="InterPro" id="IPR017930">
    <property type="entry name" value="Myb_dom"/>
</dbReference>
<comment type="caution">
    <text evidence="9">The sequence shown here is derived from an EMBL/GenBank/DDBJ whole genome shotgun (WGS) entry which is preliminary data.</text>
</comment>
<name>A0ABD3SHS0_9LAMI</name>
<dbReference type="InterPro" id="IPR006447">
    <property type="entry name" value="Myb_dom_plants"/>
</dbReference>
<dbReference type="GO" id="GO:0003677">
    <property type="term" value="F:DNA binding"/>
    <property type="evidence" value="ECO:0007669"/>
    <property type="project" value="UniProtKB-KW"/>
</dbReference>
<gene>
    <name evidence="9" type="ORF">ACJIZ3_020098</name>
</gene>
<evidence type="ECO:0000313" key="9">
    <source>
        <dbReference type="EMBL" id="KAL3824069.1"/>
    </source>
</evidence>
<dbReference type="GO" id="GO:0005634">
    <property type="term" value="C:nucleus"/>
    <property type="evidence" value="ECO:0007669"/>
    <property type="project" value="UniProtKB-SubCell"/>
</dbReference>
<reference evidence="9 10" key="1">
    <citation type="submission" date="2024-12" db="EMBL/GenBank/DDBJ databases">
        <title>The unique morphological basis and parallel evolutionary history of personate flowers in Penstemon.</title>
        <authorList>
            <person name="Depatie T.H."/>
            <person name="Wessinger C.A."/>
        </authorList>
    </citation>
    <scope>NUCLEOTIDE SEQUENCE [LARGE SCALE GENOMIC DNA]</scope>
    <source>
        <strain evidence="9">WTNN_2</strain>
        <tissue evidence="9">Leaf</tissue>
    </source>
</reference>
<evidence type="ECO:0000256" key="6">
    <source>
        <dbReference type="SAM" id="Coils"/>
    </source>
</evidence>
<keyword evidence="3" id="KW-0238">DNA-binding</keyword>
<dbReference type="PROSITE" id="PS51294">
    <property type="entry name" value="HTH_MYB"/>
    <property type="match status" value="1"/>
</dbReference>
<keyword evidence="6" id="KW-0175">Coiled coil</keyword>
<dbReference type="GO" id="GO:0006355">
    <property type="term" value="P:regulation of DNA-templated transcription"/>
    <property type="evidence" value="ECO:0007669"/>
    <property type="project" value="UniProtKB-ARBA"/>
</dbReference>
<dbReference type="InterPro" id="IPR044787">
    <property type="entry name" value="HHO5-like"/>
</dbReference>
<dbReference type="PANTHER" id="PTHR31003">
    <property type="entry name" value="MYB FAMILY TRANSCRIPTION FACTOR"/>
    <property type="match status" value="1"/>
</dbReference>
<dbReference type="Pfam" id="PF26575">
    <property type="entry name" value="HHO5_N"/>
    <property type="match status" value="1"/>
</dbReference>